<gene>
    <name evidence="1" type="ORF">I0C86_38210</name>
</gene>
<evidence type="ECO:0000313" key="2">
    <source>
        <dbReference type="Proteomes" id="UP000638560"/>
    </source>
</evidence>
<sequence>MTIRTPEEIAARLRAVRATGTDLFGFCQEVLVEALDFGHARQFLDPDMTAPQWDQQRWSQHADTETYARWYLEFAIDKILDHRSGSASRSVQKLAELAWLLGRDDLVTAMDDADYPMYGAPKVKTFADGLGWPFTDAIDDPELRQMLARMAAGHECDPDGCAWGCRD</sequence>
<dbReference type="RefSeq" id="WP_196206244.1">
    <property type="nucleotide sequence ID" value="NZ_JADPUN010000377.1"/>
</dbReference>
<organism evidence="1 2">
    <name type="scientific">Plantactinospora alkalitolerans</name>
    <dbReference type="NCBI Taxonomy" id="2789879"/>
    <lineage>
        <taxon>Bacteria</taxon>
        <taxon>Bacillati</taxon>
        <taxon>Actinomycetota</taxon>
        <taxon>Actinomycetes</taxon>
        <taxon>Micromonosporales</taxon>
        <taxon>Micromonosporaceae</taxon>
        <taxon>Plantactinospora</taxon>
    </lineage>
</organism>
<keyword evidence="2" id="KW-1185">Reference proteome</keyword>
<dbReference type="Proteomes" id="UP000638560">
    <property type="component" value="Unassembled WGS sequence"/>
</dbReference>
<accession>A0ABS0H998</accession>
<reference evidence="1 2" key="1">
    <citation type="submission" date="2020-11" db="EMBL/GenBank/DDBJ databases">
        <title>A novel isolate from a Black sea contaminated sediment with potential to produce alkanes: Plantactinospora alkalitolerans sp. nov.</title>
        <authorList>
            <person name="Carro L."/>
            <person name="Veyisoglu A."/>
            <person name="Guven K."/>
            <person name="Schumann P."/>
            <person name="Klenk H.-P."/>
            <person name="Sahin N."/>
        </authorList>
    </citation>
    <scope>NUCLEOTIDE SEQUENCE [LARGE SCALE GENOMIC DNA]</scope>
    <source>
        <strain evidence="1 2">S1510</strain>
    </source>
</reference>
<name>A0ABS0H998_9ACTN</name>
<proteinExistence type="predicted"/>
<comment type="caution">
    <text evidence="1">The sequence shown here is derived from an EMBL/GenBank/DDBJ whole genome shotgun (WGS) entry which is preliminary data.</text>
</comment>
<protein>
    <submittedName>
        <fullName evidence="1">Uncharacterized protein</fullName>
    </submittedName>
</protein>
<evidence type="ECO:0000313" key="1">
    <source>
        <dbReference type="EMBL" id="MBF9134724.1"/>
    </source>
</evidence>
<dbReference type="EMBL" id="JADPUN010000377">
    <property type="protein sequence ID" value="MBF9134724.1"/>
    <property type="molecule type" value="Genomic_DNA"/>
</dbReference>